<feature type="domain" description="tRNA ligase phosphodiesterase" evidence="1">
    <location>
        <begin position="3"/>
        <end position="179"/>
    </location>
</feature>
<organism evidence="2 3">
    <name type="scientific">Pyricularia oryzae (strain 70-15 / ATCC MYA-4617 / FGSC 8958)</name>
    <name type="common">Rice blast fungus</name>
    <name type="synonym">Magnaporthe oryzae</name>
    <dbReference type="NCBI Taxonomy" id="242507"/>
    <lineage>
        <taxon>Eukaryota</taxon>
        <taxon>Fungi</taxon>
        <taxon>Dikarya</taxon>
        <taxon>Ascomycota</taxon>
        <taxon>Pezizomycotina</taxon>
        <taxon>Sordariomycetes</taxon>
        <taxon>Sordariomycetidae</taxon>
        <taxon>Magnaporthales</taxon>
        <taxon>Pyriculariaceae</taxon>
        <taxon>Pyricularia</taxon>
    </lineage>
</organism>
<dbReference type="PANTHER" id="PTHR32004">
    <property type="entry name" value="TRNA LIGASE"/>
    <property type="match status" value="1"/>
</dbReference>
<evidence type="ECO:0000313" key="3">
    <source>
        <dbReference type="Proteomes" id="UP000009058"/>
    </source>
</evidence>
<name>G4NHK8_PYRO7</name>
<dbReference type="Pfam" id="PF08302">
    <property type="entry name" value="tRNA_lig_CPD"/>
    <property type="match status" value="1"/>
</dbReference>
<dbReference type="RefSeq" id="XP_003720085.1">
    <property type="nucleotide sequence ID" value="XM_003720037.1"/>
</dbReference>
<protein>
    <recommendedName>
        <fullName evidence="1">tRNA ligase phosphodiesterase domain-containing protein</fullName>
    </recommendedName>
</protein>
<dbReference type="Proteomes" id="UP000009058">
    <property type="component" value="Chromosome 6"/>
</dbReference>
<feature type="non-terminal residue" evidence="2">
    <location>
        <position position="1"/>
    </location>
</feature>
<sequence>KDVLFFSVDLPPQMVIDTLENTFKNSAPEIARVYKNLKQQGRVYRNFHVTLMHKSDANASPANMQLWSTYTQMVRAQSNTKAEGTSSRLLGICDVRLKRIVFNDRVMAIVVTLNDWNNQWKSTNAIPHITIGTRDRSVPPKESNTLLHLWAEGEYNHQQDTIREIAIPTSPVIEGEVKAIFEKV</sequence>
<evidence type="ECO:0000259" key="1">
    <source>
        <dbReference type="Pfam" id="PF08302"/>
    </source>
</evidence>
<dbReference type="KEGG" id="mgr:MGG_17748"/>
<dbReference type="InParanoid" id="G4NHK8"/>
<dbReference type="InterPro" id="IPR015965">
    <property type="entry name" value="tRNA_lig_PDEase"/>
</dbReference>
<dbReference type="STRING" id="242507.G4NHK8"/>
<dbReference type="GO" id="GO:0003972">
    <property type="term" value="F:RNA ligase (ATP) activity"/>
    <property type="evidence" value="ECO:0007669"/>
    <property type="project" value="InterPro"/>
</dbReference>
<dbReference type="GO" id="GO:0006388">
    <property type="term" value="P:tRNA splicing, via endonucleolytic cleavage and ligation"/>
    <property type="evidence" value="ECO:0007669"/>
    <property type="project" value="InterPro"/>
</dbReference>
<evidence type="ECO:0000313" key="2">
    <source>
        <dbReference type="EMBL" id="EHA47718.1"/>
    </source>
</evidence>
<dbReference type="VEuPathDB" id="FungiDB:MGG_17748"/>
<dbReference type="EMBL" id="CM001236">
    <property type="protein sequence ID" value="EHA47718.1"/>
    <property type="molecule type" value="Genomic_DNA"/>
</dbReference>
<accession>G4NHK8</accession>
<dbReference type="GeneID" id="12987150"/>
<reference evidence="2 3" key="1">
    <citation type="journal article" date="2005" name="Nature">
        <title>The genome sequence of the rice blast fungus Magnaporthe grisea.</title>
        <authorList>
            <person name="Dean R.A."/>
            <person name="Talbot N.J."/>
            <person name="Ebbole D.J."/>
            <person name="Farman M.L."/>
            <person name="Mitchell T.K."/>
            <person name="Orbach M.J."/>
            <person name="Thon M."/>
            <person name="Kulkarni R."/>
            <person name="Xu J.R."/>
            <person name="Pan H."/>
            <person name="Read N.D."/>
            <person name="Lee Y.H."/>
            <person name="Carbone I."/>
            <person name="Brown D."/>
            <person name="Oh Y.Y."/>
            <person name="Donofrio N."/>
            <person name="Jeong J.S."/>
            <person name="Soanes D.M."/>
            <person name="Djonovic S."/>
            <person name="Kolomiets E."/>
            <person name="Rehmeyer C."/>
            <person name="Li W."/>
            <person name="Harding M."/>
            <person name="Kim S."/>
            <person name="Lebrun M.H."/>
            <person name="Bohnert H."/>
            <person name="Coughlan S."/>
            <person name="Butler J."/>
            <person name="Calvo S."/>
            <person name="Ma L.J."/>
            <person name="Nicol R."/>
            <person name="Purcell S."/>
            <person name="Nusbaum C."/>
            <person name="Galagan J.E."/>
            <person name="Birren B.W."/>
        </authorList>
    </citation>
    <scope>NUCLEOTIDE SEQUENCE [LARGE SCALE GENOMIC DNA]</scope>
    <source>
        <strain evidence="3">70-15 / ATCC MYA-4617 / FGSC 8958</strain>
    </source>
</reference>
<dbReference type="GO" id="GO:0005634">
    <property type="term" value="C:nucleus"/>
    <property type="evidence" value="ECO:0007669"/>
    <property type="project" value="TreeGrafter"/>
</dbReference>
<dbReference type="GO" id="GO:0005524">
    <property type="term" value="F:ATP binding"/>
    <property type="evidence" value="ECO:0007669"/>
    <property type="project" value="InterPro"/>
</dbReference>
<dbReference type="AlphaFoldDB" id="G4NHK8"/>
<dbReference type="PANTHER" id="PTHR32004:SF1">
    <property type="entry name" value="TRNA LIGASE"/>
    <property type="match status" value="1"/>
</dbReference>
<reference key="2">
    <citation type="submission" date="2011-05" db="EMBL/GenBank/DDBJ databases">
        <title>The Genome Sequence of Magnaporthe oryzae 70-15.</title>
        <authorList>
            <consortium name="The Broad Institute Genome Sequencing Platform"/>
            <person name="Ma L.-J."/>
            <person name="Dead R."/>
            <person name="Young S.K."/>
            <person name="Zeng Q."/>
            <person name="Gargeya S."/>
            <person name="Fitzgerald M."/>
            <person name="Haas B."/>
            <person name="Abouelleil A."/>
            <person name="Alvarado L."/>
            <person name="Arachchi H.M."/>
            <person name="Berlin A."/>
            <person name="Brown A."/>
            <person name="Chapman S.B."/>
            <person name="Chen Z."/>
            <person name="Dunbar C."/>
            <person name="Freedman E."/>
            <person name="Gearin G."/>
            <person name="Gellesch M."/>
            <person name="Goldberg J."/>
            <person name="Griggs A."/>
            <person name="Gujja S."/>
            <person name="Heiman D."/>
            <person name="Howarth C."/>
            <person name="Larson L."/>
            <person name="Lui A."/>
            <person name="MacDonald P.J.P."/>
            <person name="Mehta T."/>
            <person name="Montmayeur A."/>
            <person name="Murphy C."/>
            <person name="Neiman D."/>
            <person name="Pearson M."/>
            <person name="Priest M."/>
            <person name="Roberts A."/>
            <person name="Saif S."/>
            <person name="Shea T."/>
            <person name="Shenoy N."/>
            <person name="Sisk P."/>
            <person name="Stolte C."/>
            <person name="Sykes S."/>
            <person name="Yandava C."/>
            <person name="Wortman J."/>
            <person name="Nusbaum C."/>
            <person name="Birren B."/>
        </authorList>
    </citation>
    <scope>NUCLEOTIDE SEQUENCE</scope>
    <source>
        <strain>70-15</strain>
    </source>
</reference>
<proteinExistence type="predicted"/>
<dbReference type="OrthoDB" id="276239at2759"/>
<keyword evidence="3" id="KW-1185">Reference proteome</keyword>
<gene>
    <name evidence="2" type="ORF">MGG_17748</name>
</gene>